<accession>A0A1X9LQ83</accession>
<organism evidence="12 13">
    <name type="scientific">Cnuibacter physcomitrellae</name>
    <dbReference type="NCBI Taxonomy" id="1619308"/>
    <lineage>
        <taxon>Bacteria</taxon>
        <taxon>Bacillati</taxon>
        <taxon>Actinomycetota</taxon>
        <taxon>Actinomycetes</taxon>
        <taxon>Micrococcales</taxon>
        <taxon>Microbacteriaceae</taxon>
        <taxon>Cnuibacter</taxon>
    </lineage>
</organism>
<dbReference type="Pfam" id="PF00359">
    <property type="entry name" value="PTS_EIIA_2"/>
    <property type="match status" value="1"/>
</dbReference>
<evidence type="ECO:0000256" key="2">
    <source>
        <dbReference type="ARBA" id="ARBA00022448"/>
    </source>
</evidence>
<dbReference type="STRING" id="1619308.B5808_12955"/>
<dbReference type="GO" id="GO:0016301">
    <property type="term" value="F:kinase activity"/>
    <property type="evidence" value="ECO:0007669"/>
    <property type="project" value="UniProtKB-KW"/>
</dbReference>
<dbReference type="AlphaFoldDB" id="A0A1X9LQ83"/>
<evidence type="ECO:0000313" key="12">
    <source>
        <dbReference type="EMBL" id="ARJ07374.1"/>
    </source>
</evidence>
<dbReference type="PROSITE" id="PS51094">
    <property type="entry name" value="PTS_EIIA_TYPE_2"/>
    <property type="match status" value="1"/>
</dbReference>
<evidence type="ECO:0000256" key="7">
    <source>
        <dbReference type="ARBA" id="ARBA00022777"/>
    </source>
</evidence>
<dbReference type="GO" id="GO:0009401">
    <property type="term" value="P:phosphoenolpyruvate-dependent sugar phosphotransferase system"/>
    <property type="evidence" value="ECO:0007669"/>
    <property type="project" value="UniProtKB-KW"/>
</dbReference>
<evidence type="ECO:0000256" key="9">
    <source>
        <dbReference type="ARBA" id="ARBA00041175"/>
    </source>
</evidence>
<dbReference type="PANTHER" id="PTHR36203:SF1">
    <property type="entry name" value="ASCORBATE-SPECIFIC PTS SYSTEM EIIA COMPONENT"/>
    <property type="match status" value="1"/>
</dbReference>
<keyword evidence="2" id="KW-0813">Transport</keyword>
<dbReference type="SUPFAM" id="SSF55804">
    <property type="entry name" value="Phoshotransferase/anion transport protein"/>
    <property type="match status" value="1"/>
</dbReference>
<evidence type="ECO:0000256" key="3">
    <source>
        <dbReference type="ARBA" id="ARBA00022490"/>
    </source>
</evidence>
<keyword evidence="6" id="KW-0598">Phosphotransferase system</keyword>
<dbReference type="InterPro" id="IPR016152">
    <property type="entry name" value="PTrfase/Anion_transptr"/>
</dbReference>
<evidence type="ECO:0000256" key="6">
    <source>
        <dbReference type="ARBA" id="ARBA00022683"/>
    </source>
</evidence>
<keyword evidence="5" id="KW-0808">Transferase</keyword>
<dbReference type="GO" id="GO:0005737">
    <property type="term" value="C:cytoplasm"/>
    <property type="evidence" value="ECO:0007669"/>
    <property type="project" value="UniProtKB-SubCell"/>
</dbReference>
<dbReference type="EMBL" id="CP020715">
    <property type="protein sequence ID" value="ARJ07374.1"/>
    <property type="molecule type" value="Genomic_DNA"/>
</dbReference>
<comment type="function">
    <text evidence="8">The phosphoenolpyruvate-dependent sugar phosphotransferase system (sugar PTS), a major carbohydrate active transport system, catalyzes the phosphorylation of incoming sugar substrates concomitantly with their translocation across the cell membrane. The enzyme II UlaABC PTS system is involved in ascorbate transport.</text>
</comment>
<gene>
    <name evidence="12" type="ORF">B5808_12955</name>
</gene>
<evidence type="ECO:0000256" key="1">
    <source>
        <dbReference type="ARBA" id="ARBA00004496"/>
    </source>
</evidence>
<protein>
    <recommendedName>
        <fullName evidence="9">Ascorbate-specific PTS system EIIA component</fullName>
    </recommendedName>
    <alternativeName>
        <fullName evidence="10">Ascorbate-specific phosphotransferase enzyme IIA component</fullName>
    </alternativeName>
</protein>
<dbReference type="InterPro" id="IPR002178">
    <property type="entry name" value="PTS_EIIA_type-2_dom"/>
</dbReference>
<evidence type="ECO:0000256" key="4">
    <source>
        <dbReference type="ARBA" id="ARBA00022553"/>
    </source>
</evidence>
<dbReference type="KEGG" id="cphy:B5808_12955"/>
<proteinExistence type="predicted"/>
<feature type="domain" description="PTS EIIA type-2" evidence="11">
    <location>
        <begin position="4"/>
        <end position="145"/>
    </location>
</feature>
<dbReference type="InterPro" id="IPR051351">
    <property type="entry name" value="Ascorbate-PTS_EIIA_comp"/>
</dbReference>
<evidence type="ECO:0000256" key="8">
    <source>
        <dbReference type="ARBA" id="ARBA00037387"/>
    </source>
</evidence>
<evidence type="ECO:0000313" key="13">
    <source>
        <dbReference type="Proteomes" id="UP000192775"/>
    </source>
</evidence>
<sequence length="145" mass="14988">MEQPSLPLPAVSVGVSAADWREAIRSAGEALESAGTTGPGYADRMVAMVDDHGPYIVIAPGVALAHARPDDDVRRTGWAVVTLAEPVVFGHPHHDPVSVVVGFAATEPDAHVTGVARIANLFNDESLAAALARATSPDAVRALLP</sequence>
<dbReference type="PANTHER" id="PTHR36203">
    <property type="entry name" value="ASCORBATE-SPECIFIC PTS SYSTEM EIIA COMPONENT"/>
    <property type="match status" value="1"/>
</dbReference>
<dbReference type="Gene3D" id="3.40.930.10">
    <property type="entry name" value="Mannitol-specific EII, Chain A"/>
    <property type="match status" value="1"/>
</dbReference>
<name>A0A1X9LQ83_9MICO</name>
<keyword evidence="7" id="KW-0418">Kinase</keyword>
<comment type="subcellular location">
    <subcellularLocation>
        <location evidence="1">Cytoplasm</location>
    </subcellularLocation>
</comment>
<reference evidence="12 13" key="1">
    <citation type="submission" date="2017-04" db="EMBL/GenBank/DDBJ databases">
        <authorList>
            <person name="Afonso C.L."/>
            <person name="Miller P.J."/>
            <person name="Scott M.A."/>
            <person name="Spackman E."/>
            <person name="Goraichik I."/>
            <person name="Dimitrov K.M."/>
            <person name="Suarez D.L."/>
            <person name="Swayne D.E."/>
        </authorList>
    </citation>
    <scope>NUCLEOTIDE SEQUENCE [LARGE SCALE GENOMIC DNA]</scope>
    <source>
        <strain evidence="13">XA(T)</strain>
    </source>
</reference>
<evidence type="ECO:0000256" key="5">
    <source>
        <dbReference type="ARBA" id="ARBA00022679"/>
    </source>
</evidence>
<dbReference type="Proteomes" id="UP000192775">
    <property type="component" value="Chromosome"/>
</dbReference>
<evidence type="ECO:0000259" key="11">
    <source>
        <dbReference type="PROSITE" id="PS51094"/>
    </source>
</evidence>
<dbReference type="CDD" id="cd00211">
    <property type="entry name" value="PTS_IIA_fru"/>
    <property type="match status" value="1"/>
</dbReference>
<keyword evidence="3" id="KW-0963">Cytoplasm</keyword>
<keyword evidence="13" id="KW-1185">Reference proteome</keyword>
<evidence type="ECO:0000256" key="10">
    <source>
        <dbReference type="ARBA" id="ARBA00042072"/>
    </source>
</evidence>
<keyword evidence="4" id="KW-0597">Phosphoprotein</keyword>